<dbReference type="Proteomes" id="UP000034539">
    <property type="component" value="Unassembled WGS sequence"/>
</dbReference>
<dbReference type="EMBL" id="LBXN01000028">
    <property type="protein sequence ID" value="KKR32916.1"/>
    <property type="molecule type" value="Genomic_DNA"/>
</dbReference>
<protein>
    <recommendedName>
        <fullName evidence="3">DinB-like domain-containing protein</fullName>
    </recommendedName>
</protein>
<sequence length="200" mass="24018">MDQKFDKENWYKRLLEISSDENLMRRYSSLEKLHCEALSFYVPAIEKLNSKTSSAIIPDGRTKADVIAHIMGWEEWQIEVFTDKDREKRLKEQIKLRNYYDPEEKAHLDFAVVIEFNAYQSKKYVKWDWDKLQKKAKSVAYQLKSLFPPEPLSDWINFLENTPICHWKILPDKTISIPAGWYLWMVSLEHEMVEHRIDLF</sequence>
<name>A0A0G0Q6D9_9BACT</name>
<organism evidence="1 2">
    <name type="scientific">Candidatus Gottesmanbacteria bacterium GW2011_GWC2_39_8</name>
    <dbReference type="NCBI Taxonomy" id="1618450"/>
    <lineage>
        <taxon>Bacteria</taxon>
        <taxon>Candidatus Gottesmaniibacteriota</taxon>
    </lineage>
</organism>
<reference evidence="1 2" key="1">
    <citation type="journal article" date="2015" name="Nature">
        <title>rRNA introns, odd ribosomes, and small enigmatic genomes across a large radiation of phyla.</title>
        <authorList>
            <person name="Brown C.T."/>
            <person name="Hug L.A."/>
            <person name="Thomas B.C."/>
            <person name="Sharon I."/>
            <person name="Castelle C.J."/>
            <person name="Singh A."/>
            <person name="Wilkins M.J."/>
            <person name="Williams K.H."/>
            <person name="Banfield J.F."/>
        </authorList>
    </citation>
    <scope>NUCLEOTIDE SEQUENCE [LARGE SCALE GENOMIC DNA]</scope>
</reference>
<accession>A0A0G0Q6D9</accession>
<dbReference type="AlphaFoldDB" id="A0A0G0Q6D9"/>
<evidence type="ECO:0000313" key="1">
    <source>
        <dbReference type="EMBL" id="KKR32916.1"/>
    </source>
</evidence>
<evidence type="ECO:0008006" key="3">
    <source>
        <dbReference type="Google" id="ProtNLM"/>
    </source>
</evidence>
<proteinExistence type="predicted"/>
<gene>
    <name evidence="1" type="ORF">UT63_C0028G0005</name>
</gene>
<comment type="caution">
    <text evidence="1">The sequence shown here is derived from an EMBL/GenBank/DDBJ whole genome shotgun (WGS) entry which is preliminary data.</text>
</comment>
<evidence type="ECO:0000313" key="2">
    <source>
        <dbReference type="Proteomes" id="UP000034539"/>
    </source>
</evidence>